<feature type="transmembrane region" description="Helical" evidence="2">
    <location>
        <begin position="52"/>
        <end position="78"/>
    </location>
</feature>
<keyword evidence="5" id="KW-1185">Reference proteome</keyword>
<dbReference type="OrthoDB" id="5654459at2"/>
<evidence type="ECO:0000313" key="3">
    <source>
        <dbReference type="EMBL" id="KTD14779.1"/>
    </source>
</evidence>
<evidence type="ECO:0000313" key="4">
    <source>
        <dbReference type="EMBL" id="STX44200.1"/>
    </source>
</evidence>
<dbReference type="RefSeq" id="WP_058497695.1">
    <property type="nucleotide sequence ID" value="NZ_CAAAHW010000001.1"/>
</dbReference>
<dbReference type="EMBL" id="LNYE01000005">
    <property type="protein sequence ID" value="KTD14779.1"/>
    <property type="molecule type" value="Genomic_DNA"/>
</dbReference>
<dbReference type="EMBL" id="UGOB01000001">
    <property type="protein sequence ID" value="STX44200.1"/>
    <property type="molecule type" value="Genomic_DNA"/>
</dbReference>
<evidence type="ECO:0000313" key="6">
    <source>
        <dbReference type="Proteomes" id="UP000254476"/>
    </source>
</evidence>
<keyword evidence="2" id="KW-0812">Transmembrane</keyword>
<dbReference type="Proteomes" id="UP000054691">
    <property type="component" value="Unassembled WGS sequence"/>
</dbReference>
<evidence type="ECO:0000256" key="1">
    <source>
        <dbReference type="SAM" id="MobiDB-lite"/>
    </source>
</evidence>
<dbReference type="AlphaFoldDB" id="A0A378JHP4"/>
<protein>
    <submittedName>
        <fullName evidence="4">Uncharacterized protein</fullName>
    </submittedName>
</protein>
<keyword evidence="2" id="KW-0472">Membrane</keyword>
<feature type="region of interest" description="Disordered" evidence="1">
    <location>
        <begin position="160"/>
        <end position="198"/>
    </location>
</feature>
<name>A0A378JHP4_9GAMM</name>
<feature type="compositionally biased region" description="Polar residues" evidence="1">
    <location>
        <begin position="188"/>
        <end position="198"/>
    </location>
</feature>
<accession>A0A378JHP4</accession>
<dbReference type="Proteomes" id="UP000254476">
    <property type="component" value="Unassembled WGS sequence"/>
</dbReference>
<keyword evidence="2" id="KW-1133">Transmembrane helix</keyword>
<organism evidence="4 6">
    <name type="scientific">Legionella gratiana</name>
    <dbReference type="NCBI Taxonomy" id="45066"/>
    <lineage>
        <taxon>Bacteria</taxon>
        <taxon>Pseudomonadati</taxon>
        <taxon>Pseudomonadota</taxon>
        <taxon>Gammaproteobacteria</taxon>
        <taxon>Legionellales</taxon>
        <taxon>Legionellaceae</taxon>
        <taxon>Legionella</taxon>
    </lineage>
</organism>
<proteinExistence type="predicted"/>
<evidence type="ECO:0000256" key="2">
    <source>
        <dbReference type="SAM" id="Phobius"/>
    </source>
</evidence>
<gene>
    <name evidence="3" type="ORF">Lgra_0482</name>
    <name evidence="4" type="ORF">NCTC12388_01404</name>
</gene>
<feature type="compositionally biased region" description="Low complexity" evidence="1">
    <location>
        <begin position="177"/>
        <end position="187"/>
    </location>
</feature>
<dbReference type="STRING" id="45066.Lgra_0482"/>
<reference evidence="4 6" key="2">
    <citation type="submission" date="2018-06" db="EMBL/GenBank/DDBJ databases">
        <authorList>
            <consortium name="Pathogen Informatics"/>
            <person name="Doyle S."/>
        </authorList>
    </citation>
    <scope>NUCLEOTIDE SEQUENCE [LARGE SCALE GENOMIC DNA]</scope>
    <source>
        <strain evidence="4 6">NCTC12388</strain>
    </source>
</reference>
<reference evidence="3 5" key="1">
    <citation type="submission" date="2015-11" db="EMBL/GenBank/DDBJ databases">
        <title>Genomic analysis of 38 Legionella species identifies large and diverse effector repertoires.</title>
        <authorList>
            <person name="Burstein D."/>
            <person name="Amaro F."/>
            <person name="Zusman T."/>
            <person name="Lifshitz Z."/>
            <person name="Cohen O."/>
            <person name="Gilbert J.A."/>
            <person name="Pupko T."/>
            <person name="Shuman H.A."/>
            <person name="Segal G."/>
        </authorList>
    </citation>
    <scope>NUCLEOTIDE SEQUENCE [LARGE SCALE GENOMIC DNA]</scope>
    <source>
        <strain evidence="3 5">Lyon 8420412</strain>
    </source>
</reference>
<feature type="transmembrane region" description="Helical" evidence="2">
    <location>
        <begin position="90"/>
        <end position="115"/>
    </location>
</feature>
<sequence length="198" mass="20824">MKNHFKNGMKKYGRRMASSFSSNRKDILEENKLNHAERLAITPVALVVDPLVLIPLGVGAAAVGLLAITTGLAGRILIGKGITLMATGGGLLIGGVAIAGMGVISPVLSIGSIPYNSYEAFKNRERALPAMHTDIDDNKSSSATVTAVLIQKGTDVPNIASNQQELSPPLHTGPLFSENNNSSSQEEIQPSVNNVINL</sequence>
<evidence type="ECO:0000313" key="5">
    <source>
        <dbReference type="Proteomes" id="UP000054691"/>
    </source>
</evidence>